<keyword evidence="4" id="KW-1185">Reference proteome</keyword>
<dbReference type="EMBL" id="LUTY01000018">
    <property type="protein sequence ID" value="OAD24083.1"/>
    <property type="molecule type" value="Genomic_DNA"/>
</dbReference>
<evidence type="ECO:0000313" key="4">
    <source>
        <dbReference type="Proteomes" id="UP000076962"/>
    </source>
</evidence>
<accession>A0A176S7N2</accession>
<reference evidence="3 4" key="1">
    <citation type="submission" date="2016-05" db="EMBL/GenBank/DDBJ databases">
        <title>Single-cell genome of chain-forming Candidatus Thiomargarita nelsonii and comparison to other large sulfur-oxidizing bacteria.</title>
        <authorList>
            <person name="Winkel M."/>
            <person name="Salman V."/>
            <person name="Woyke T."/>
            <person name="Schulz-Vogt H."/>
            <person name="Richter M."/>
            <person name="Flood B."/>
            <person name="Bailey J."/>
            <person name="Amann R."/>
            <person name="Mussmann M."/>
        </authorList>
    </citation>
    <scope>NUCLEOTIDE SEQUENCE [LARGE SCALE GENOMIC DNA]</scope>
    <source>
        <strain evidence="3 4">THI036</strain>
    </source>
</reference>
<dbReference type="Proteomes" id="UP000076962">
    <property type="component" value="Unassembled WGS sequence"/>
</dbReference>
<feature type="coiled-coil region" evidence="1">
    <location>
        <begin position="39"/>
        <end position="70"/>
    </location>
</feature>
<keyword evidence="1" id="KW-0175">Coiled coil</keyword>
<dbReference type="AlphaFoldDB" id="A0A176S7N2"/>
<name>A0A176S7N2_9GAMM</name>
<evidence type="ECO:0000313" key="3">
    <source>
        <dbReference type="EMBL" id="OAD24083.1"/>
    </source>
</evidence>
<protein>
    <submittedName>
        <fullName evidence="3">Secreted protein</fullName>
    </submittedName>
</protein>
<comment type="caution">
    <text evidence="3">The sequence shown here is derived from an EMBL/GenBank/DDBJ whole genome shotgun (WGS) entry which is preliminary data.</text>
</comment>
<organism evidence="3 4">
    <name type="scientific">Candidatus Thiomargarita nelsonii</name>
    <dbReference type="NCBI Taxonomy" id="1003181"/>
    <lineage>
        <taxon>Bacteria</taxon>
        <taxon>Pseudomonadati</taxon>
        <taxon>Pseudomonadota</taxon>
        <taxon>Gammaproteobacteria</taxon>
        <taxon>Thiotrichales</taxon>
        <taxon>Thiotrichaceae</taxon>
        <taxon>Thiomargarita</taxon>
    </lineage>
</organism>
<evidence type="ECO:0000256" key="2">
    <source>
        <dbReference type="SAM" id="SignalP"/>
    </source>
</evidence>
<evidence type="ECO:0000256" key="1">
    <source>
        <dbReference type="SAM" id="Coils"/>
    </source>
</evidence>
<feature type="signal peptide" evidence="2">
    <location>
        <begin position="1"/>
        <end position="26"/>
    </location>
</feature>
<gene>
    <name evidence="3" type="ORF">THIOM_000067</name>
</gene>
<feature type="chain" id="PRO_5008049031" evidence="2">
    <location>
        <begin position="27"/>
        <end position="236"/>
    </location>
</feature>
<keyword evidence="2" id="KW-0732">Signal</keyword>
<proteinExistence type="predicted"/>
<sequence length="236" mass="25364">MMLKMKMIKTAPLFLAAVLMPSASIAIEDCGTSVTECELRQEIKELRQQNKTLQGQMEKLQAAMSLMQQQMAAITVSRDGNVGIGTASSPSWKLNVERDINVGGISSGNVGSMNWTNKTTGAWWHMSHRGDSDNLEVHVRPSGVPQAPKVPLVMTTSGKVGIGTTSPGAKLEVNGTMTFTGGRGPMCIFAKACPNGWVDKGVGGYIRDNSGSCPYDPGVPYNSGWTWCHPRICCNQ</sequence>